<keyword evidence="3 6" id="KW-0812">Transmembrane</keyword>
<proteinExistence type="inferred from homology"/>
<evidence type="ECO:0000256" key="2">
    <source>
        <dbReference type="ARBA" id="ARBA00022475"/>
    </source>
</evidence>
<evidence type="ECO:0000256" key="7">
    <source>
        <dbReference type="SAM" id="MobiDB-lite"/>
    </source>
</evidence>
<keyword evidence="10" id="KW-1185">Reference proteome</keyword>
<comment type="similarity">
    <text evidence="6">Belongs to the TVP38/TMEM64 family.</text>
</comment>
<feature type="transmembrane region" description="Helical" evidence="6">
    <location>
        <begin position="233"/>
        <end position="253"/>
    </location>
</feature>
<name>A0A239PKN3_9PROT</name>
<reference evidence="9 10" key="1">
    <citation type="submission" date="2017-07" db="EMBL/GenBank/DDBJ databases">
        <authorList>
            <person name="Sun Z.S."/>
            <person name="Albrecht U."/>
            <person name="Echele G."/>
            <person name="Lee C.C."/>
        </authorList>
    </citation>
    <scope>NUCLEOTIDE SEQUENCE [LARGE SCALE GENOMIC DNA]</scope>
    <source>
        <strain evidence="9 10">CGMCC 1.12710</strain>
    </source>
</reference>
<dbReference type="RefSeq" id="WP_089410644.1">
    <property type="nucleotide sequence ID" value="NZ_FZQA01000001.1"/>
</dbReference>
<evidence type="ECO:0000256" key="4">
    <source>
        <dbReference type="ARBA" id="ARBA00022989"/>
    </source>
</evidence>
<comment type="subcellular location">
    <subcellularLocation>
        <location evidence="1 6">Cell membrane</location>
        <topology evidence="1 6">Multi-pass membrane protein</topology>
    </subcellularLocation>
</comment>
<keyword evidence="5 6" id="KW-0472">Membrane</keyword>
<gene>
    <name evidence="9" type="ORF">SAMN06297382_0105</name>
</gene>
<evidence type="ECO:0000313" key="10">
    <source>
        <dbReference type="Proteomes" id="UP000198346"/>
    </source>
</evidence>
<protein>
    <recommendedName>
        <fullName evidence="6">TVP38/TMEM64 family membrane protein</fullName>
    </recommendedName>
</protein>
<organism evidence="9 10">
    <name type="scientific">Amphiplicatus metriothermophilus</name>
    <dbReference type="NCBI Taxonomy" id="1519374"/>
    <lineage>
        <taxon>Bacteria</taxon>
        <taxon>Pseudomonadati</taxon>
        <taxon>Pseudomonadota</taxon>
        <taxon>Alphaproteobacteria</taxon>
        <taxon>Parvularculales</taxon>
        <taxon>Parvularculaceae</taxon>
        <taxon>Amphiplicatus</taxon>
    </lineage>
</organism>
<feature type="transmembrane region" description="Helical" evidence="6">
    <location>
        <begin position="190"/>
        <end position="213"/>
    </location>
</feature>
<dbReference type="Pfam" id="PF09335">
    <property type="entry name" value="VTT_dom"/>
    <property type="match status" value="1"/>
</dbReference>
<dbReference type="GO" id="GO:0005886">
    <property type="term" value="C:plasma membrane"/>
    <property type="evidence" value="ECO:0007669"/>
    <property type="project" value="UniProtKB-SubCell"/>
</dbReference>
<feature type="transmembrane region" description="Helical" evidence="6">
    <location>
        <begin position="158"/>
        <end position="178"/>
    </location>
</feature>
<accession>A0A239PKN3</accession>
<sequence length="264" mass="28174">MNASPVPPKVAEETAEAGGAPAPGRPRRWLRFAPLLAIAVGLGLVFALGLDKYLSLDALRAHHEALAAFVARNFWGALALFMLAYALVVALSLPGGAMMSVAAGFLFGIWTGTAVVVVAATLGASAIFIAARTAFGEFLRARAAGFVRRIEDGFSRNAFSYLLLLRLIPLFPFFVVNIAPAFTRIKTREYVLATFIGIIPGSFAYVSAGNGLGAILARGGEVAFGRLLLQPEILTPIVALSVLALLPVLWRVLRRRDKLDAEQQ</sequence>
<dbReference type="Proteomes" id="UP000198346">
    <property type="component" value="Unassembled WGS sequence"/>
</dbReference>
<dbReference type="PANTHER" id="PTHR12677">
    <property type="entry name" value="GOLGI APPARATUS MEMBRANE PROTEIN TVP38-RELATED"/>
    <property type="match status" value="1"/>
</dbReference>
<feature type="transmembrane region" description="Helical" evidence="6">
    <location>
        <begin position="32"/>
        <end position="54"/>
    </location>
</feature>
<dbReference type="InterPro" id="IPR015414">
    <property type="entry name" value="TMEM64"/>
</dbReference>
<keyword evidence="2 6" id="KW-1003">Cell membrane</keyword>
<evidence type="ECO:0000259" key="8">
    <source>
        <dbReference type="Pfam" id="PF09335"/>
    </source>
</evidence>
<evidence type="ECO:0000256" key="3">
    <source>
        <dbReference type="ARBA" id="ARBA00022692"/>
    </source>
</evidence>
<evidence type="ECO:0000313" key="9">
    <source>
        <dbReference type="EMBL" id="SNT67614.1"/>
    </source>
</evidence>
<feature type="transmembrane region" description="Helical" evidence="6">
    <location>
        <begin position="105"/>
        <end position="131"/>
    </location>
</feature>
<dbReference type="InterPro" id="IPR032816">
    <property type="entry name" value="VTT_dom"/>
</dbReference>
<evidence type="ECO:0000256" key="1">
    <source>
        <dbReference type="ARBA" id="ARBA00004651"/>
    </source>
</evidence>
<feature type="region of interest" description="Disordered" evidence="7">
    <location>
        <begin position="1"/>
        <end position="22"/>
    </location>
</feature>
<keyword evidence="4 6" id="KW-1133">Transmembrane helix</keyword>
<evidence type="ECO:0000256" key="6">
    <source>
        <dbReference type="RuleBase" id="RU366058"/>
    </source>
</evidence>
<dbReference type="AlphaFoldDB" id="A0A239PKN3"/>
<evidence type="ECO:0000256" key="5">
    <source>
        <dbReference type="ARBA" id="ARBA00023136"/>
    </source>
</evidence>
<feature type="domain" description="VTT" evidence="8">
    <location>
        <begin position="96"/>
        <end position="210"/>
    </location>
</feature>
<dbReference type="EMBL" id="FZQA01000001">
    <property type="protein sequence ID" value="SNT67614.1"/>
    <property type="molecule type" value="Genomic_DNA"/>
</dbReference>
<dbReference type="PANTHER" id="PTHR12677:SF59">
    <property type="entry name" value="GOLGI APPARATUS MEMBRANE PROTEIN TVP38-RELATED"/>
    <property type="match status" value="1"/>
</dbReference>
<feature type="transmembrane region" description="Helical" evidence="6">
    <location>
        <begin position="74"/>
        <end position="93"/>
    </location>
</feature>
<dbReference type="OrthoDB" id="9779114at2"/>